<evidence type="ECO:0000256" key="1">
    <source>
        <dbReference type="ARBA" id="ARBA00022801"/>
    </source>
</evidence>
<comment type="caution">
    <text evidence="4">The sequence shown here is derived from an EMBL/GenBank/DDBJ whole genome shotgun (WGS) entry which is preliminary data.</text>
</comment>
<comment type="similarity">
    <text evidence="2">Belongs to the glycosyl hydrolase 88 family.</text>
</comment>
<name>A0A401LSU6_9BACE</name>
<evidence type="ECO:0000313" key="4">
    <source>
        <dbReference type="EMBL" id="GCB34662.1"/>
    </source>
</evidence>
<dbReference type="Gene3D" id="1.50.10.10">
    <property type="match status" value="1"/>
</dbReference>
<proteinExistence type="inferred from homology"/>
<evidence type="ECO:0000256" key="3">
    <source>
        <dbReference type="SAM" id="SignalP"/>
    </source>
</evidence>
<accession>A0A401LSU6</accession>
<dbReference type="Proteomes" id="UP000288079">
    <property type="component" value="Unassembled WGS sequence"/>
</dbReference>
<dbReference type="GO" id="GO:0052757">
    <property type="term" value="F:chondroitin hydrolase activity"/>
    <property type="evidence" value="ECO:0007669"/>
    <property type="project" value="TreeGrafter"/>
</dbReference>
<dbReference type="GO" id="GO:0000272">
    <property type="term" value="P:polysaccharide catabolic process"/>
    <property type="evidence" value="ECO:0007669"/>
    <property type="project" value="TreeGrafter"/>
</dbReference>
<feature type="chain" id="PRO_5019305677" evidence="3">
    <location>
        <begin position="26"/>
        <end position="401"/>
    </location>
</feature>
<organism evidence="4 5">
    <name type="scientific">Bacteroides faecalis</name>
    <dbReference type="NCBI Taxonomy" id="2447885"/>
    <lineage>
        <taxon>Bacteria</taxon>
        <taxon>Pseudomonadati</taxon>
        <taxon>Bacteroidota</taxon>
        <taxon>Bacteroidia</taxon>
        <taxon>Bacteroidales</taxon>
        <taxon>Bacteroidaceae</taxon>
        <taxon>Bacteroides</taxon>
    </lineage>
</organism>
<evidence type="ECO:0000313" key="5">
    <source>
        <dbReference type="Proteomes" id="UP000288079"/>
    </source>
</evidence>
<reference evidence="4 5" key="1">
    <citation type="submission" date="2018-10" db="EMBL/GenBank/DDBJ databases">
        <title>Draft Genome Sequence of Bacteroides sp. KCTC 15687.</title>
        <authorList>
            <person name="Yu S.Y."/>
            <person name="Kim J.S."/>
            <person name="Oh B.S."/>
            <person name="Park S.H."/>
            <person name="Kang S.W."/>
            <person name="Park J.E."/>
            <person name="Choi S.H."/>
            <person name="Han K.I."/>
            <person name="Lee K.C."/>
            <person name="Eom M.K."/>
            <person name="Suh M.K."/>
            <person name="Lee D.H."/>
            <person name="Yoon H."/>
            <person name="Kim B."/>
            <person name="Yang S.J."/>
            <person name="Lee J.S."/>
            <person name="Lee J.H."/>
        </authorList>
    </citation>
    <scope>NUCLEOTIDE SEQUENCE [LARGE SCALE GENOMIC DNA]</scope>
    <source>
        <strain evidence="4 5">KCTC 15687</strain>
    </source>
</reference>
<dbReference type="SUPFAM" id="SSF48208">
    <property type="entry name" value="Six-hairpin glycosidases"/>
    <property type="match status" value="1"/>
</dbReference>
<dbReference type="PANTHER" id="PTHR36845">
    <property type="entry name" value="HYDROLASE, PUTATIVE (AFU_ORTHOLOGUE AFUA_7G05090)-RELATED"/>
    <property type="match status" value="1"/>
</dbReference>
<keyword evidence="3" id="KW-0732">Signal</keyword>
<gene>
    <name evidence="4" type="ORF">KGMB02408_16070</name>
</gene>
<keyword evidence="5" id="KW-1185">Reference proteome</keyword>
<protein>
    <submittedName>
        <fullName evidence="4">Glucuronyl hydrolase</fullName>
    </submittedName>
</protein>
<sequence>MKMRRTLCIAICAMGLLASCSASWASTPKWFKNAVKTSNHQLLYMAEQLKDVQNKVYFPRTLKADGSYAMGKAQDWTSGFYPGSLWLAYEMTGDEDLAKEARKYTNRLEEIQYYTGNHDVGFMMYCSYGHAIRLKPEQKDKEILVNTSNSLCKRFNPEVGLIRSWDFGKWTYPVIIDNMMNLELLFWASEQTGNSKFRDVAVAHADKTLKNHFRENMSSYHVVSYSVPDGKVESKGTFQGYSDSSAWARGQSWGLYGYTMCYRFTKNPAYLEAARKIAHFIMENRPSKKDYIPYWDYNAPDIPDAPRDASAAAITASALLELGGYVDNHKLGDSYIKYAENILKQLSSSDYLAKENENKGFILKHSVGNYPGKSDIDVPLNYADYYYLEALSRYGELKKFN</sequence>
<dbReference type="InterPro" id="IPR052369">
    <property type="entry name" value="UG_Glycosaminoglycan_Hydrolase"/>
</dbReference>
<dbReference type="PANTHER" id="PTHR36845:SF1">
    <property type="entry name" value="HYDROLASE, PUTATIVE (AFU_ORTHOLOGUE AFUA_7G05090)-RELATED"/>
    <property type="match status" value="1"/>
</dbReference>
<feature type="signal peptide" evidence="3">
    <location>
        <begin position="1"/>
        <end position="25"/>
    </location>
</feature>
<dbReference type="PROSITE" id="PS51257">
    <property type="entry name" value="PROKAR_LIPOPROTEIN"/>
    <property type="match status" value="1"/>
</dbReference>
<dbReference type="InterPro" id="IPR012341">
    <property type="entry name" value="6hp_glycosidase-like_sf"/>
</dbReference>
<dbReference type="AlphaFoldDB" id="A0A401LSU6"/>
<evidence type="ECO:0000256" key="2">
    <source>
        <dbReference type="ARBA" id="ARBA00038358"/>
    </source>
</evidence>
<keyword evidence="1 4" id="KW-0378">Hydrolase</keyword>
<dbReference type="EMBL" id="BHWB01000004">
    <property type="protein sequence ID" value="GCB34662.1"/>
    <property type="molecule type" value="Genomic_DNA"/>
</dbReference>
<dbReference type="InterPro" id="IPR008928">
    <property type="entry name" value="6-hairpin_glycosidase_sf"/>
</dbReference>